<dbReference type="GO" id="GO:0016747">
    <property type="term" value="F:acyltransferase activity, transferring groups other than amino-acyl groups"/>
    <property type="evidence" value="ECO:0007669"/>
    <property type="project" value="InterPro"/>
</dbReference>
<dbReference type="STRING" id="872970.SAMN04488134_10259"/>
<gene>
    <name evidence="2" type="ORF">SAMN04488134_10259</name>
</gene>
<dbReference type="Gene3D" id="3.40.630.30">
    <property type="match status" value="1"/>
</dbReference>
<dbReference type="InterPro" id="IPR016181">
    <property type="entry name" value="Acyl_CoA_acyltransferase"/>
</dbReference>
<reference evidence="2 3" key="1">
    <citation type="submission" date="2016-10" db="EMBL/GenBank/DDBJ databases">
        <authorList>
            <person name="de Groot N.N."/>
        </authorList>
    </citation>
    <scope>NUCLEOTIDE SEQUENCE [LARGE SCALE GENOMIC DNA]</scope>
    <source>
        <strain evidence="2 3">CGMCC 1.10434</strain>
    </source>
</reference>
<evidence type="ECO:0000313" key="3">
    <source>
        <dbReference type="Proteomes" id="UP000199300"/>
    </source>
</evidence>
<dbReference type="PROSITE" id="PS51186">
    <property type="entry name" value="GNAT"/>
    <property type="match status" value="1"/>
</dbReference>
<proteinExistence type="predicted"/>
<protein>
    <submittedName>
        <fullName evidence="2">ElaA protein</fullName>
    </submittedName>
</protein>
<dbReference type="Pfam" id="PF13673">
    <property type="entry name" value="Acetyltransf_10"/>
    <property type="match status" value="1"/>
</dbReference>
<dbReference type="RefSeq" id="WP_091495140.1">
    <property type="nucleotide sequence ID" value="NZ_FODJ01000002.1"/>
</dbReference>
<evidence type="ECO:0000313" key="2">
    <source>
        <dbReference type="EMBL" id="SEN83651.1"/>
    </source>
</evidence>
<keyword evidence="3" id="KW-1185">Reference proteome</keyword>
<dbReference type="AlphaFoldDB" id="A0A1H8JSW2"/>
<dbReference type="OrthoDB" id="9796171at2"/>
<evidence type="ECO:0000259" key="1">
    <source>
        <dbReference type="PROSITE" id="PS51186"/>
    </source>
</evidence>
<dbReference type="Proteomes" id="UP000199300">
    <property type="component" value="Unassembled WGS sequence"/>
</dbReference>
<sequence>MKWSVKRFEQLSLAELYQILKKRVEVFVVEQECAYPEIDGNDPDCYHLFLQEGETIVAYARLIPRGVLYAEPSIGRIMVDNRYRKDGYGRKLVKKAIEIIYDDWQEELIKIHAQVYLLDFYQSFGFKEVTAHYLEDNIPHVDMVLEK</sequence>
<accession>A0A1H8JSW2</accession>
<name>A0A1H8JSW2_9BACI</name>
<feature type="domain" description="N-acetyltransferase" evidence="1">
    <location>
        <begin position="6"/>
        <end position="147"/>
    </location>
</feature>
<organism evidence="2 3">
    <name type="scientific">Amphibacillus marinus</name>
    <dbReference type="NCBI Taxonomy" id="872970"/>
    <lineage>
        <taxon>Bacteria</taxon>
        <taxon>Bacillati</taxon>
        <taxon>Bacillota</taxon>
        <taxon>Bacilli</taxon>
        <taxon>Bacillales</taxon>
        <taxon>Bacillaceae</taxon>
        <taxon>Amphibacillus</taxon>
    </lineage>
</organism>
<dbReference type="CDD" id="cd04301">
    <property type="entry name" value="NAT_SF"/>
    <property type="match status" value="1"/>
</dbReference>
<dbReference type="EMBL" id="FODJ01000002">
    <property type="protein sequence ID" value="SEN83651.1"/>
    <property type="molecule type" value="Genomic_DNA"/>
</dbReference>
<dbReference type="InterPro" id="IPR000182">
    <property type="entry name" value="GNAT_dom"/>
</dbReference>
<dbReference type="SUPFAM" id="SSF55729">
    <property type="entry name" value="Acyl-CoA N-acyltransferases (Nat)"/>
    <property type="match status" value="1"/>
</dbReference>